<comment type="subcellular location">
    <subcellularLocation>
        <location evidence="1">Membrane</location>
        <topology evidence="1">Multi-pass membrane protein</topology>
    </subcellularLocation>
</comment>
<dbReference type="PANTHER" id="PTHR40761">
    <property type="entry name" value="CONSERVED INTEGRAL MEMBRANE ALANINE VALINE AND LEUCINE RICH PROTEIN-RELATED"/>
    <property type="match status" value="1"/>
</dbReference>
<dbReference type="EMBL" id="LT963352">
    <property type="protein sequence ID" value="SOR83480.1"/>
    <property type="molecule type" value="Genomic_DNA"/>
</dbReference>
<organism evidence="6 7">
    <name type="scientific">Streptomyces chartreusis NRRL 3882</name>
    <dbReference type="NCBI Taxonomy" id="1079985"/>
    <lineage>
        <taxon>Bacteria</taxon>
        <taxon>Bacillati</taxon>
        <taxon>Actinomycetota</taxon>
        <taxon>Actinomycetes</taxon>
        <taxon>Kitasatosporales</taxon>
        <taxon>Streptomycetaceae</taxon>
        <taxon>Streptomyces</taxon>
    </lineage>
</organism>
<dbReference type="GO" id="GO:0015095">
    <property type="term" value="F:magnesium ion transmembrane transporter activity"/>
    <property type="evidence" value="ECO:0007669"/>
    <property type="project" value="InterPro"/>
</dbReference>
<keyword evidence="2 5" id="KW-0812">Transmembrane</keyword>
<protein>
    <submittedName>
        <fullName evidence="6">Uncharacterized protein</fullName>
    </submittedName>
</protein>
<dbReference type="SUPFAM" id="SSF103481">
    <property type="entry name" value="Multidrug resistance efflux transporter EmrE"/>
    <property type="match status" value="1"/>
</dbReference>
<accession>A0A2N9BJD8</accession>
<dbReference type="InterPro" id="IPR037185">
    <property type="entry name" value="EmrE-like"/>
</dbReference>
<feature type="transmembrane region" description="Helical" evidence="5">
    <location>
        <begin position="20"/>
        <end position="42"/>
    </location>
</feature>
<feature type="transmembrane region" description="Helical" evidence="5">
    <location>
        <begin position="248"/>
        <end position="268"/>
    </location>
</feature>
<feature type="transmembrane region" description="Helical" evidence="5">
    <location>
        <begin position="213"/>
        <end position="236"/>
    </location>
</feature>
<evidence type="ECO:0000313" key="6">
    <source>
        <dbReference type="EMBL" id="SOR83480.1"/>
    </source>
</evidence>
<dbReference type="RefSeq" id="WP_010040950.1">
    <property type="nucleotide sequence ID" value="NZ_LT962942.1"/>
</dbReference>
<dbReference type="Proteomes" id="UP000235464">
    <property type="component" value="Chromosome I"/>
</dbReference>
<dbReference type="Gene3D" id="1.10.3730.20">
    <property type="match status" value="1"/>
</dbReference>
<evidence type="ECO:0000313" key="7">
    <source>
        <dbReference type="Proteomes" id="UP000235464"/>
    </source>
</evidence>
<name>A0A2N9BJD8_STRCX</name>
<gene>
    <name evidence="6" type="ORF">SCNRRL3882_6926</name>
</gene>
<feature type="transmembrane region" description="Helical" evidence="5">
    <location>
        <begin position="95"/>
        <end position="115"/>
    </location>
</feature>
<evidence type="ECO:0000256" key="5">
    <source>
        <dbReference type="SAM" id="Phobius"/>
    </source>
</evidence>
<evidence type="ECO:0000256" key="1">
    <source>
        <dbReference type="ARBA" id="ARBA00004141"/>
    </source>
</evidence>
<evidence type="ECO:0000256" key="2">
    <source>
        <dbReference type="ARBA" id="ARBA00022692"/>
    </source>
</evidence>
<feature type="transmembrane region" description="Helical" evidence="5">
    <location>
        <begin position="69"/>
        <end position="89"/>
    </location>
</feature>
<proteinExistence type="predicted"/>
<dbReference type="PANTHER" id="PTHR40761:SF1">
    <property type="entry name" value="CONSERVED INTEGRAL MEMBRANE ALANINE VALINE AND LEUCINE RICH PROTEIN-RELATED"/>
    <property type="match status" value="1"/>
</dbReference>
<sequence length="317" mass="32534">MAGGGTAGVTPSPIREVATLHTVLPVVFAVCAALSNAVATVLQRKAALTVPSSQGLRAGLIADLLRRPVWLAGIVAVIGAAVCQALALATGPLTIVQPLFVLELPLTLIVASLLMRRHLPRTGWLAVTVVVAGLAVALAAASPTGNRTHVELDRWIPALAVCAGAVAGLAVAALRRPEGRARAACLGAATAISYAVTAALMKTATHVLEEQGLVGFLTAWQTYAFAATGVCALFLLENAMQAGPLVASQPALTLGDAMVSLALGITLYEETVRTGWWLLPQLFGVALIAAGVFALARIPFTRSLVAPDEEDRVAGVP</sequence>
<keyword evidence="3 5" id="KW-1133">Transmembrane helix</keyword>
<dbReference type="NCBIfam" id="NF038012">
    <property type="entry name" value="DMT_1"/>
    <property type="match status" value="1"/>
</dbReference>
<evidence type="ECO:0000256" key="4">
    <source>
        <dbReference type="ARBA" id="ARBA00023136"/>
    </source>
</evidence>
<reference evidence="7" key="1">
    <citation type="submission" date="2017-11" db="EMBL/GenBank/DDBJ databases">
        <authorList>
            <person name="Wibberg D."/>
        </authorList>
    </citation>
    <scope>NUCLEOTIDE SEQUENCE [LARGE SCALE GENOMIC DNA]</scope>
</reference>
<dbReference type="InterPro" id="IPR008521">
    <property type="entry name" value="Mg_trans_NIPA"/>
</dbReference>
<feature type="transmembrane region" description="Helical" evidence="5">
    <location>
        <begin position="181"/>
        <end position="201"/>
    </location>
</feature>
<dbReference type="GO" id="GO:0016020">
    <property type="term" value="C:membrane"/>
    <property type="evidence" value="ECO:0007669"/>
    <property type="project" value="UniProtKB-SubCell"/>
</dbReference>
<evidence type="ECO:0000256" key="3">
    <source>
        <dbReference type="ARBA" id="ARBA00022989"/>
    </source>
</evidence>
<keyword evidence="4 5" id="KW-0472">Membrane</keyword>
<dbReference type="Pfam" id="PF05653">
    <property type="entry name" value="Mg_trans_NIPA"/>
    <property type="match status" value="1"/>
</dbReference>
<feature type="transmembrane region" description="Helical" evidence="5">
    <location>
        <begin position="155"/>
        <end position="174"/>
    </location>
</feature>
<keyword evidence="7" id="KW-1185">Reference proteome</keyword>
<feature type="transmembrane region" description="Helical" evidence="5">
    <location>
        <begin position="274"/>
        <end position="296"/>
    </location>
</feature>
<feature type="transmembrane region" description="Helical" evidence="5">
    <location>
        <begin position="122"/>
        <end position="143"/>
    </location>
</feature>
<dbReference type="AlphaFoldDB" id="A0A2N9BJD8"/>